<keyword evidence="2 3" id="KW-0694">RNA-binding</keyword>
<accession>A0A2S8FFE7</accession>
<dbReference type="AlphaFoldDB" id="A0A2S8FFE7"/>
<organism evidence="5 6">
    <name type="scientific">Blastopirellula marina</name>
    <dbReference type="NCBI Taxonomy" id="124"/>
    <lineage>
        <taxon>Bacteria</taxon>
        <taxon>Pseudomonadati</taxon>
        <taxon>Planctomycetota</taxon>
        <taxon>Planctomycetia</taxon>
        <taxon>Pirellulales</taxon>
        <taxon>Pirellulaceae</taxon>
        <taxon>Blastopirellula</taxon>
    </lineage>
</organism>
<dbReference type="PROSITE" id="PS50886">
    <property type="entry name" value="TRBD"/>
    <property type="match status" value="1"/>
</dbReference>
<dbReference type="OrthoDB" id="9794564at2"/>
<evidence type="ECO:0000313" key="5">
    <source>
        <dbReference type="EMBL" id="PQO30872.1"/>
    </source>
</evidence>
<comment type="caution">
    <text evidence="5">The sequence shown here is derived from an EMBL/GenBank/DDBJ whole genome shotgun (WGS) entry which is preliminary data.</text>
</comment>
<evidence type="ECO:0000313" key="6">
    <source>
        <dbReference type="Proteomes" id="UP000239388"/>
    </source>
</evidence>
<dbReference type="Proteomes" id="UP000239388">
    <property type="component" value="Unassembled WGS sequence"/>
</dbReference>
<gene>
    <name evidence="5" type="ORF">C5Y98_21005</name>
</gene>
<keyword evidence="1 3" id="KW-0820">tRNA-binding</keyword>
<name>A0A2S8FFE7_9BACT</name>
<evidence type="ECO:0000259" key="4">
    <source>
        <dbReference type="PROSITE" id="PS50886"/>
    </source>
</evidence>
<dbReference type="SUPFAM" id="SSF50249">
    <property type="entry name" value="Nucleic acid-binding proteins"/>
    <property type="match status" value="1"/>
</dbReference>
<dbReference type="FunFam" id="2.40.50.140:FF:000165">
    <property type="entry name" value="Chaperone CsaA"/>
    <property type="match status" value="1"/>
</dbReference>
<protein>
    <submittedName>
        <fullName evidence="5">tRNA-binding protein</fullName>
    </submittedName>
</protein>
<dbReference type="EMBL" id="PUIB01000020">
    <property type="protein sequence ID" value="PQO30872.1"/>
    <property type="molecule type" value="Genomic_DNA"/>
</dbReference>
<dbReference type="InterPro" id="IPR002547">
    <property type="entry name" value="tRNA-bd_dom"/>
</dbReference>
<reference evidence="5 6" key="1">
    <citation type="submission" date="2018-02" db="EMBL/GenBank/DDBJ databases">
        <title>Comparative genomes isolates from brazilian mangrove.</title>
        <authorList>
            <person name="Araujo J.E."/>
            <person name="Taketani R.G."/>
            <person name="Silva M.C.P."/>
            <person name="Loureco M.V."/>
            <person name="Andreote F.D."/>
        </authorList>
    </citation>
    <scope>NUCLEOTIDE SEQUENCE [LARGE SCALE GENOMIC DNA]</scope>
    <source>
        <strain evidence="5 6">NAP PRIS-MGV</strain>
    </source>
</reference>
<feature type="domain" description="TRNA-binding" evidence="4">
    <location>
        <begin position="11"/>
        <end position="115"/>
    </location>
</feature>
<dbReference type="CDD" id="cd02798">
    <property type="entry name" value="tRNA_bind_CsaA"/>
    <property type="match status" value="1"/>
</dbReference>
<proteinExistence type="predicted"/>
<evidence type="ECO:0000256" key="1">
    <source>
        <dbReference type="ARBA" id="ARBA00022555"/>
    </source>
</evidence>
<dbReference type="Gene3D" id="2.40.50.140">
    <property type="entry name" value="Nucleic acid-binding proteins"/>
    <property type="match status" value="1"/>
</dbReference>
<dbReference type="InterPro" id="IPR008231">
    <property type="entry name" value="CsaA"/>
</dbReference>
<dbReference type="NCBIfam" id="NF007494">
    <property type="entry name" value="PRK10089.1-3"/>
    <property type="match status" value="1"/>
</dbReference>
<dbReference type="Pfam" id="PF01588">
    <property type="entry name" value="tRNA_bind"/>
    <property type="match status" value="1"/>
</dbReference>
<sequence>MSNPSTISFEDLQKLDIRVGRILSAAPFPEGRHSTHILQIDFGDQLGTKKSLARLAPNYQFDSLVGRQVLAVVNLAPRQIGGHRSEVLTLGVDDAEKNVVLIVPDDEVPCGTRLY</sequence>
<dbReference type="PANTHER" id="PTHR11586:SF37">
    <property type="entry name" value="TRNA-BINDING DOMAIN-CONTAINING PROTEIN"/>
    <property type="match status" value="1"/>
</dbReference>
<dbReference type="RefSeq" id="WP_105357214.1">
    <property type="nucleotide sequence ID" value="NZ_PUIB01000020.1"/>
</dbReference>
<dbReference type="InterPro" id="IPR051270">
    <property type="entry name" value="Tyrosine-tRNA_ligase_regulator"/>
</dbReference>
<dbReference type="NCBIfam" id="TIGR02222">
    <property type="entry name" value="chap_CsaA"/>
    <property type="match status" value="1"/>
</dbReference>
<evidence type="ECO:0000256" key="2">
    <source>
        <dbReference type="ARBA" id="ARBA00022884"/>
    </source>
</evidence>
<dbReference type="InterPro" id="IPR012340">
    <property type="entry name" value="NA-bd_OB-fold"/>
</dbReference>
<dbReference type="PANTHER" id="PTHR11586">
    <property type="entry name" value="TRNA-AMINOACYLATION COFACTOR ARC1 FAMILY MEMBER"/>
    <property type="match status" value="1"/>
</dbReference>
<evidence type="ECO:0000256" key="3">
    <source>
        <dbReference type="PROSITE-ProRule" id="PRU00209"/>
    </source>
</evidence>
<dbReference type="NCBIfam" id="NF007495">
    <property type="entry name" value="PRK10089.1-4"/>
    <property type="match status" value="1"/>
</dbReference>
<dbReference type="GO" id="GO:0000049">
    <property type="term" value="F:tRNA binding"/>
    <property type="evidence" value="ECO:0007669"/>
    <property type="project" value="UniProtKB-UniRule"/>
</dbReference>